<dbReference type="SUPFAM" id="SSF52821">
    <property type="entry name" value="Rhodanese/Cell cycle control phosphatase"/>
    <property type="match status" value="1"/>
</dbReference>
<proteinExistence type="predicted"/>
<evidence type="ECO:0000259" key="1">
    <source>
        <dbReference type="PROSITE" id="PS50206"/>
    </source>
</evidence>
<dbReference type="PROSITE" id="PS50206">
    <property type="entry name" value="RHODANESE_3"/>
    <property type="match status" value="1"/>
</dbReference>
<dbReference type="EMBL" id="CAKOFQ010007882">
    <property type="protein sequence ID" value="CAH2009447.1"/>
    <property type="molecule type" value="Genomic_DNA"/>
</dbReference>
<comment type="caution">
    <text evidence="2">The sequence shown here is derived from an EMBL/GenBank/DDBJ whole genome shotgun (WGS) entry which is preliminary data.</text>
</comment>
<gene>
    <name evidence="2" type="ORF">ACAOBT_LOCUS30876</name>
</gene>
<evidence type="ECO:0000313" key="2">
    <source>
        <dbReference type="EMBL" id="CAH2009447.1"/>
    </source>
</evidence>
<protein>
    <recommendedName>
        <fullName evidence="1">Rhodanese domain-containing protein</fullName>
    </recommendedName>
</protein>
<dbReference type="OrthoDB" id="566238at2759"/>
<dbReference type="Pfam" id="PF00581">
    <property type="entry name" value="Rhodanese"/>
    <property type="match status" value="1"/>
</dbReference>
<dbReference type="Gene3D" id="3.40.250.10">
    <property type="entry name" value="Rhodanese-like domain"/>
    <property type="match status" value="1"/>
</dbReference>
<reference evidence="2" key="1">
    <citation type="submission" date="2022-03" db="EMBL/GenBank/DDBJ databases">
        <authorList>
            <person name="Sayadi A."/>
        </authorList>
    </citation>
    <scope>NUCLEOTIDE SEQUENCE</scope>
</reference>
<dbReference type="SMART" id="SM00450">
    <property type="entry name" value="RHOD"/>
    <property type="match status" value="1"/>
</dbReference>
<sequence length="120" mass="13795">MDEINFEEVRRLSTECDASNYIIDVREPSELEKTGIIPKSINISLCELQQALEKLSEQEFLDRYGRNKPDKQSSTIIYSCLSGRRSKQALEITKQLGYQNVKSFSGGWSEWEKKSTAEPQ</sequence>
<dbReference type="InterPro" id="IPR036873">
    <property type="entry name" value="Rhodanese-like_dom_sf"/>
</dbReference>
<dbReference type="InterPro" id="IPR001763">
    <property type="entry name" value="Rhodanese-like_dom"/>
</dbReference>
<dbReference type="PANTHER" id="PTHR44086">
    <property type="entry name" value="THIOSULFATE SULFURTRANSFERASE RDL2, MITOCHONDRIAL-RELATED"/>
    <property type="match status" value="1"/>
</dbReference>
<organism evidence="2 3">
    <name type="scientific">Acanthoscelides obtectus</name>
    <name type="common">Bean weevil</name>
    <name type="synonym">Bruchus obtectus</name>
    <dbReference type="NCBI Taxonomy" id="200917"/>
    <lineage>
        <taxon>Eukaryota</taxon>
        <taxon>Metazoa</taxon>
        <taxon>Ecdysozoa</taxon>
        <taxon>Arthropoda</taxon>
        <taxon>Hexapoda</taxon>
        <taxon>Insecta</taxon>
        <taxon>Pterygota</taxon>
        <taxon>Neoptera</taxon>
        <taxon>Endopterygota</taxon>
        <taxon>Coleoptera</taxon>
        <taxon>Polyphaga</taxon>
        <taxon>Cucujiformia</taxon>
        <taxon>Chrysomeloidea</taxon>
        <taxon>Chrysomelidae</taxon>
        <taxon>Bruchinae</taxon>
        <taxon>Bruchini</taxon>
        <taxon>Acanthoscelides</taxon>
    </lineage>
</organism>
<dbReference type="Proteomes" id="UP001152888">
    <property type="component" value="Unassembled WGS sequence"/>
</dbReference>
<dbReference type="PANTHER" id="PTHR44086:SF10">
    <property type="entry name" value="THIOSULFATE SULFURTRANSFERASE_RHODANESE-LIKE DOMAIN-CONTAINING PROTEIN 3"/>
    <property type="match status" value="1"/>
</dbReference>
<name>A0A9P0Q3L9_ACAOB</name>
<accession>A0A9P0Q3L9</accession>
<keyword evidence="3" id="KW-1185">Reference proteome</keyword>
<feature type="domain" description="Rhodanese" evidence="1">
    <location>
        <begin position="22"/>
        <end position="116"/>
    </location>
</feature>
<dbReference type="AlphaFoldDB" id="A0A9P0Q3L9"/>
<evidence type="ECO:0000313" key="3">
    <source>
        <dbReference type="Proteomes" id="UP001152888"/>
    </source>
</evidence>